<dbReference type="FunFam" id="1.20.1260.10:FF:000002">
    <property type="entry name" value="Ferritin, mitochondrial"/>
    <property type="match status" value="1"/>
</dbReference>
<dbReference type="SUPFAM" id="SSF47240">
    <property type="entry name" value="Ferritin-like"/>
    <property type="match status" value="1"/>
</dbReference>
<keyword evidence="5 8" id="KW-0408">Iron</keyword>
<dbReference type="GO" id="GO:0006879">
    <property type="term" value="P:intracellular iron ion homeostasis"/>
    <property type="evidence" value="ECO:0007669"/>
    <property type="project" value="UniProtKB-KW"/>
</dbReference>
<evidence type="ECO:0000256" key="3">
    <source>
        <dbReference type="ARBA" id="ARBA00022723"/>
    </source>
</evidence>
<dbReference type="GO" id="GO:0004322">
    <property type="term" value="F:ferroxidase activity"/>
    <property type="evidence" value="ECO:0007669"/>
    <property type="project" value="UniProtKB-EC"/>
</dbReference>
<dbReference type="EC" id="1.16.3.1" evidence="9"/>
<evidence type="ECO:0000256" key="7">
    <source>
        <dbReference type="ARBA" id="ARBA00047990"/>
    </source>
</evidence>
<keyword evidence="2 9" id="KW-0409">Iron storage</keyword>
<dbReference type="EMBL" id="JX972218">
    <property type="protein sequence ID" value="AGK92814.1"/>
    <property type="molecule type" value="mRNA"/>
</dbReference>
<evidence type="ECO:0000256" key="9">
    <source>
        <dbReference type="RuleBase" id="RU361145"/>
    </source>
</evidence>
<comment type="catalytic activity">
    <reaction evidence="7 9">
        <text>4 Fe(2+) + O2 + 4 H(+) = 4 Fe(3+) + 2 H2O</text>
        <dbReference type="Rhea" id="RHEA:11148"/>
        <dbReference type="ChEBI" id="CHEBI:15377"/>
        <dbReference type="ChEBI" id="CHEBI:15378"/>
        <dbReference type="ChEBI" id="CHEBI:15379"/>
        <dbReference type="ChEBI" id="CHEBI:29033"/>
        <dbReference type="ChEBI" id="CHEBI:29034"/>
        <dbReference type="EC" id="1.16.3.1"/>
    </reaction>
</comment>
<dbReference type="GO" id="GO:0008199">
    <property type="term" value="F:ferric iron binding"/>
    <property type="evidence" value="ECO:0007669"/>
    <property type="project" value="InterPro"/>
</dbReference>
<proteinExistence type="evidence at transcript level"/>
<dbReference type="OrthoDB" id="186462at2759"/>
<dbReference type="GO" id="GO:0008198">
    <property type="term" value="F:ferrous iron binding"/>
    <property type="evidence" value="ECO:0007669"/>
    <property type="project" value="TreeGrafter"/>
</dbReference>
<evidence type="ECO:0000256" key="1">
    <source>
        <dbReference type="ARBA" id="ARBA00007513"/>
    </source>
</evidence>
<accession>R4JZS3</accession>
<feature type="binding site" evidence="8">
    <location>
        <position position="60"/>
    </location>
    <ligand>
        <name>Fe cation</name>
        <dbReference type="ChEBI" id="CHEBI:24875"/>
        <label>1</label>
    </ligand>
</feature>
<dbReference type="PANTHER" id="PTHR11431">
    <property type="entry name" value="FERRITIN"/>
    <property type="match status" value="1"/>
</dbReference>
<dbReference type="InterPro" id="IPR014034">
    <property type="entry name" value="Ferritin_CS"/>
</dbReference>
<dbReference type="RefSeq" id="XP_021355353.1">
    <property type="nucleotide sequence ID" value="XM_021499678.1"/>
</dbReference>
<evidence type="ECO:0000256" key="4">
    <source>
        <dbReference type="ARBA" id="ARBA00023002"/>
    </source>
</evidence>
<dbReference type="InterPro" id="IPR001519">
    <property type="entry name" value="Ferritin"/>
</dbReference>
<comment type="function">
    <text evidence="9">Stores iron in a soluble, non-toxic, readily available form. Important for iron homeostasis. Iron is taken up in the ferrous form and deposited as ferric hydroxides after oxidation.</text>
</comment>
<evidence type="ECO:0000256" key="2">
    <source>
        <dbReference type="ARBA" id="ARBA00022434"/>
    </source>
</evidence>
<comment type="similarity">
    <text evidence="1 9">Belongs to the ferritin family.</text>
</comment>
<feature type="domain" description="Ferritin-like diiron" evidence="10">
    <location>
        <begin position="8"/>
        <end position="157"/>
    </location>
</feature>
<dbReference type="CDD" id="cd01056">
    <property type="entry name" value="Euk_Ferritin"/>
    <property type="match status" value="1"/>
</dbReference>
<dbReference type="PANTHER" id="PTHR11431:SF75">
    <property type="entry name" value="FERRITIN"/>
    <property type="match status" value="1"/>
</dbReference>
<feature type="binding site" evidence="8">
    <location>
        <position position="139"/>
    </location>
    <ligand>
        <name>Fe cation</name>
        <dbReference type="ChEBI" id="CHEBI:24875"/>
        <label>1</label>
    </ligand>
</feature>
<feature type="binding site" evidence="8">
    <location>
        <position position="25"/>
    </location>
    <ligand>
        <name>Fe cation</name>
        <dbReference type="ChEBI" id="CHEBI:24875"/>
        <label>1</label>
    </ligand>
</feature>
<dbReference type="KEGG" id="myi:110451577"/>
<dbReference type="GO" id="GO:0005737">
    <property type="term" value="C:cytoplasm"/>
    <property type="evidence" value="ECO:0007669"/>
    <property type="project" value="TreeGrafter"/>
</dbReference>
<dbReference type="GO" id="GO:0006826">
    <property type="term" value="P:iron ion transport"/>
    <property type="evidence" value="ECO:0007669"/>
    <property type="project" value="InterPro"/>
</dbReference>
<evidence type="ECO:0000256" key="8">
    <source>
        <dbReference type="PIRSR" id="PIRSR601519-1"/>
    </source>
</evidence>
<dbReference type="InterPro" id="IPR009078">
    <property type="entry name" value="Ferritin-like_SF"/>
</dbReference>
<protein>
    <recommendedName>
        <fullName evidence="9">Ferritin</fullName>
        <ecNumber evidence="9">1.16.3.1</ecNumber>
    </recommendedName>
</protein>
<organism evidence="11">
    <name type="scientific">Mizuhopecten yessoensis</name>
    <name type="common">Japanese scallop</name>
    <name type="synonym">Patinopecten yessoensis</name>
    <dbReference type="NCBI Taxonomy" id="6573"/>
    <lineage>
        <taxon>Eukaryota</taxon>
        <taxon>Metazoa</taxon>
        <taxon>Spiralia</taxon>
        <taxon>Lophotrochozoa</taxon>
        <taxon>Mollusca</taxon>
        <taxon>Bivalvia</taxon>
        <taxon>Autobranchia</taxon>
        <taxon>Pteriomorphia</taxon>
        <taxon>Pectinida</taxon>
        <taxon>Pectinoidea</taxon>
        <taxon>Pectinidae</taxon>
        <taxon>Mizuhopecten</taxon>
    </lineage>
</organism>
<dbReference type="PROSITE" id="PS50905">
    <property type="entry name" value="FERRITIN_LIKE"/>
    <property type="match status" value="1"/>
</dbReference>
<dbReference type="InterPro" id="IPR008331">
    <property type="entry name" value="Ferritin_DPS_dom"/>
</dbReference>
<evidence type="ECO:0000256" key="6">
    <source>
        <dbReference type="ARBA" id="ARBA00025111"/>
    </source>
</evidence>
<dbReference type="InterPro" id="IPR012347">
    <property type="entry name" value="Ferritin-like"/>
</dbReference>
<sequence length="171" mass="19958">MTESQPRQNFHVETEAGINRQINLELYANYCYQSMSFYFDRDDVALPGFAKYFKTKSDEEREHAEKFMKYQNKRGGRIVLQDIKKPDRDEWGSGLDAMQAALSLEKNVNQALLDLHDVGDKHADKQFMDFLESEYLEEQVEDIKKISDHITNLKRVGSGLGEYMFDKKSLD</sequence>
<keyword evidence="4 9" id="KW-0560">Oxidoreductase</keyword>
<comment type="function">
    <text evidence="6">Stores iron in a soluble, non-toxic, readily available form. Important for iron homeostasis. Has ferroxidase activity. Iron is taken up in the ferrous form and deposited as ferric hydroxides after oxidation.</text>
</comment>
<dbReference type="Gene3D" id="1.20.1260.10">
    <property type="match status" value="1"/>
</dbReference>
<evidence type="ECO:0000313" key="11">
    <source>
        <dbReference type="EMBL" id="AGK92814.1"/>
    </source>
</evidence>
<reference evidence="11" key="1">
    <citation type="journal article" date="2013" name="Fish Shellfish Immunol.">
        <title>Identification and characterization of four ferritin subunits involved in immune defense of the Yesso scallop (Patinopecten yessoensis).</title>
        <authorList>
            <person name="Zhang Y."/>
            <person name="Zhang R."/>
            <person name="Zou J."/>
            <person name="Hu X."/>
            <person name="Wang S."/>
            <person name="Zhang L."/>
            <person name="Bao Z."/>
        </authorList>
    </citation>
    <scope>NUCLEOTIDE SEQUENCE</scope>
</reference>
<dbReference type="AlphaFoldDB" id="R4JZS3"/>
<feature type="binding site" evidence="8">
    <location>
        <position position="63"/>
    </location>
    <ligand>
        <name>Fe cation</name>
        <dbReference type="ChEBI" id="CHEBI:24875"/>
        <label>1</label>
    </ligand>
</feature>
<feature type="binding site" evidence="8">
    <location>
        <position position="105"/>
    </location>
    <ligand>
        <name>Fe cation</name>
        <dbReference type="ChEBI" id="CHEBI:24875"/>
        <label>1</label>
    </ligand>
</feature>
<dbReference type="InterPro" id="IPR009040">
    <property type="entry name" value="Ferritin-like_diiron"/>
</dbReference>
<name>R4JZS3_MIZYE</name>
<evidence type="ECO:0000259" key="10">
    <source>
        <dbReference type="PROSITE" id="PS50905"/>
    </source>
</evidence>
<evidence type="ECO:0000256" key="5">
    <source>
        <dbReference type="ARBA" id="ARBA00023004"/>
    </source>
</evidence>
<dbReference type="PROSITE" id="PS00540">
    <property type="entry name" value="FERRITIN_1"/>
    <property type="match status" value="1"/>
</dbReference>
<keyword evidence="3 8" id="KW-0479">Metal-binding</keyword>
<dbReference type="GeneID" id="110451577"/>
<dbReference type="Pfam" id="PF00210">
    <property type="entry name" value="Ferritin"/>
    <property type="match status" value="1"/>
</dbReference>